<feature type="compositionally biased region" description="Pro residues" evidence="1">
    <location>
        <begin position="318"/>
        <end position="328"/>
    </location>
</feature>
<evidence type="ECO:0000313" key="3">
    <source>
        <dbReference type="EMBL" id="GGW77305.1"/>
    </source>
</evidence>
<dbReference type="RefSeq" id="WP_229906227.1">
    <property type="nucleotide sequence ID" value="NZ_BMWC01000001.1"/>
</dbReference>
<feature type="compositionally biased region" description="Basic and acidic residues" evidence="1">
    <location>
        <begin position="79"/>
        <end position="101"/>
    </location>
</feature>
<feature type="region of interest" description="Disordered" evidence="1">
    <location>
        <begin position="177"/>
        <end position="328"/>
    </location>
</feature>
<feature type="compositionally biased region" description="Low complexity" evidence="1">
    <location>
        <begin position="288"/>
        <end position="303"/>
    </location>
</feature>
<feature type="region of interest" description="Disordered" evidence="1">
    <location>
        <begin position="1"/>
        <end position="26"/>
    </location>
</feature>
<gene>
    <name evidence="3" type="ORF">GCM10010383_00590</name>
</gene>
<organism evidence="3 4">
    <name type="scientific">Streptomyces lomondensis</name>
    <dbReference type="NCBI Taxonomy" id="68229"/>
    <lineage>
        <taxon>Bacteria</taxon>
        <taxon>Bacillati</taxon>
        <taxon>Actinomycetota</taxon>
        <taxon>Actinomycetes</taxon>
        <taxon>Kitasatosporales</taxon>
        <taxon>Streptomycetaceae</taxon>
        <taxon>Streptomyces</taxon>
    </lineage>
</organism>
<feature type="region of interest" description="Disordered" evidence="1">
    <location>
        <begin position="48"/>
        <end position="101"/>
    </location>
</feature>
<feature type="compositionally biased region" description="Low complexity" evidence="1">
    <location>
        <begin position="213"/>
        <end position="222"/>
    </location>
</feature>
<dbReference type="EMBL" id="BMWC01000001">
    <property type="protein sequence ID" value="GGW77305.1"/>
    <property type="molecule type" value="Genomic_DNA"/>
</dbReference>
<dbReference type="Proteomes" id="UP000617743">
    <property type="component" value="Unassembled WGS sequence"/>
</dbReference>
<sequence length="328" mass="33212">MTQWREDAPSEWPEAAAATGEVSADGIARDRRVTQVFAGGDVRVTERRRPDATEILRGIPRQSEGEADSLAPGTGARPAVRDPWQEQEAADRAGHGRAGHTHDPHEVTVQLDAVQLGDGFVRQVKEGTGAEAAADRPVFVDESGRRSRRLRRIGMVVALACGVYAVVIVATLLSGNSNAPWLPVPSKKEGPPAGQVDTPPLPAEPAPTGGTGATAPGGTPTADEVTAPSPGPSALEPVATAGPGRPDTTADPSPTATRTTPAPGTGVTEPAPSKPANPPSTPVPDPTPTGGTTPEPPTETTGTGDDGGTGTVADGPAEPRPGPAQPAA</sequence>
<keyword evidence="2" id="KW-0472">Membrane</keyword>
<name>A0ABQ2WXF9_9ACTN</name>
<proteinExistence type="predicted"/>
<keyword evidence="2" id="KW-0812">Transmembrane</keyword>
<evidence type="ECO:0000256" key="1">
    <source>
        <dbReference type="SAM" id="MobiDB-lite"/>
    </source>
</evidence>
<feature type="transmembrane region" description="Helical" evidence="2">
    <location>
        <begin position="153"/>
        <end position="173"/>
    </location>
</feature>
<evidence type="ECO:0008006" key="5">
    <source>
        <dbReference type="Google" id="ProtNLM"/>
    </source>
</evidence>
<comment type="caution">
    <text evidence="3">The sequence shown here is derived from an EMBL/GenBank/DDBJ whole genome shotgun (WGS) entry which is preliminary data.</text>
</comment>
<feature type="compositionally biased region" description="Pro residues" evidence="1">
    <location>
        <begin position="272"/>
        <end position="287"/>
    </location>
</feature>
<evidence type="ECO:0000256" key="2">
    <source>
        <dbReference type="SAM" id="Phobius"/>
    </source>
</evidence>
<accession>A0ABQ2WXF9</accession>
<reference evidence="4" key="1">
    <citation type="journal article" date="2019" name="Int. J. Syst. Evol. Microbiol.">
        <title>The Global Catalogue of Microorganisms (GCM) 10K type strain sequencing project: providing services to taxonomists for standard genome sequencing and annotation.</title>
        <authorList>
            <consortium name="The Broad Institute Genomics Platform"/>
            <consortium name="The Broad Institute Genome Sequencing Center for Infectious Disease"/>
            <person name="Wu L."/>
            <person name="Ma J."/>
        </authorList>
    </citation>
    <scope>NUCLEOTIDE SEQUENCE [LARGE SCALE GENOMIC DNA]</scope>
    <source>
        <strain evidence="4">JCM 4866</strain>
    </source>
</reference>
<evidence type="ECO:0000313" key="4">
    <source>
        <dbReference type="Proteomes" id="UP000617743"/>
    </source>
</evidence>
<keyword evidence="4" id="KW-1185">Reference proteome</keyword>
<protein>
    <recommendedName>
        <fullName evidence="5">Translation initiation factor IF-2</fullName>
    </recommendedName>
</protein>
<feature type="compositionally biased region" description="Low complexity" evidence="1">
    <location>
        <begin position="245"/>
        <end position="266"/>
    </location>
</feature>
<keyword evidence="2" id="KW-1133">Transmembrane helix</keyword>